<evidence type="ECO:0000313" key="2">
    <source>
        <dbReference type="Proteomes" id="UP000240608"/>
    </source>
</evidence>
<accession>A0A2T4DSS7</accession>
<organism evidence="1 2">
    <name type="scientific">Marivirga lumbricoides</name>
    <dbReference type="NCBI Taxonomy" id="1046115"/>
    <lineage>
        <taxon>Bacteria</taxon>
        <taxon>Pseudomonadati</taxon>
        <taxon>Bacteroidota</taxon>
        <taxon>Cytophagia</taxon>
        <taxon>Cytophagales</taxon>
        <taxon>Marivirgaceae</taxon>
        <taxon>Marivirga</taxon>
    </lineage>
</organism>
<gene>
    <name evidence="1" type="ORF">C9994_05505</name>
</gene>
<dbReference type="AlphaFoldDB" id="A0A2T4DSS7"/>
<comment type="caution">
    <text evidence="1">The sequence shown here is derived from an EMBL/GenBank/DDBJ whole genome shotgun (WGS) entry which is preliminary data.</text>
</comment>
<proteinExistence type="predicted"/>
<dbReference type="Proteomes" id="UP000240608">
    <property type="component" value="Unassembled WGS sequence"/>
</dbReference>
<name>A0A2T4DSS7_9BACT</name>
<sequence>MIQFSKITFIIILFFNSFGCEQSTVKNSETTETPSGPEIFNYSDKSSLNKYISLELDSVYPNLFTQQTTPKAFKDVRNSWTTLHNDLSGFLKAHHFNWNTSDSVISILHKIYFQKDGEIKYHFFRIFNAGITEDKQVEFANLLFKFDSSYQINLKRDSLFAQCGKAKYPNY</sequence>
<protein>
    <submittedName>
        <fullName evidence="1">Uncharacterized protein</fullName>
    </submittedName>
</protein>
<dbReference type="EMBL" id="PYVU01000033">
    <property type="protein sequence ID" value="PTB96860.1"/>
    <property type="molecule type" value="Genomic_DNA"/>
</dbReference>
<evidence type="ECO:0000313" key="1">
    <source>
        <dbReference type="EMBL" id="PTB96860.1"/>
    </source>
</evidence>
<reference evidence="1 2" key="1">
    <citation type="submission" date="2018-03" db="EMBL/GenBank/DDBJ databases">
        <title>Cross-interface Injection: A General Nanoliter Liquid Handling Method Applied to Single Cells Genome Amplification Automated Nanoliter Liquid Handling Applied to Single Cell Multiple Displacement Amplification.</title>
        <authorList>
            <person name="Yun J."/>
            <person name="Xu P."/>
            <person name="Xu J."/>
            <person name="Dai X."/>
            <person name="Wang Y."/>
            <person name="Zheng X."/>
            <person name="Cao C."/>
            <person name="Yi Q."/>
            <person name="Zhu Y."/>
            <person name="Wang L."/>
            <person name="Dong Z."/>
            <person name="Huang Y."/>
            <person name="Huang L."/>
            <person name="Du W."/>
        </authorList>
    </citation>
    <scope>NUCLEOTIDE SEQUENCE [LARGE SCALE GENOMIC DNA]</scope>
    <source>
        <strain evidence="1 2">Z-D1-2</strain>
    </source>
</reference>